<keyword evidence="1" id="KW-0560">Oxidoreductase</keyword>
<accession>A0ABR2IR92</accession>
<reference evidence="3 4" key="1">
    <citation type="journal article" date="2024" name="IMA Fungus">
        <title>Apiospora arundinis, a panoply of carbohydrate-active enzymes and secondary metabolites.</title>
        <authorList>
            <person name="Sorensen T."/>
            <person name="Petersen C."/>
            <person name="Muurmann A.T."/>
            <person name="Christiansen J.V."/>
            <person name="Brundto M.L."/>
            <person name="Overgaard C.K."/>
            <person name="Boysen A.T."/>
            <person name="Wollenberg R.D."/>
            <person name="Larsen T.O."/>
            <person name="Sorensen J.L."/>
            <person name="Nielsen K.L."/>
            <person name="Sondergaard T.E."/>
        </authorList>
    </citation>
    <scope>NUCLEOTIDE SEQUENCE [LARGE SCALE GENOMIC DNA]</scope>
    <source>
        <strain evidence="3 4">AAU 773</strain>
    </source>
</reference>
<dbReference type="EMBL" id="JAPCWZ010000004">
    <property type="protein sequence ID" value="KAK8867397.1"/>
    <property type="molecule type" value="Genomic_DNA"/>
</dbReference>
<keyword evidence="4" id="KW-1185">Reference proteome</keyword>
<evidence type="ECO:0000259" key="2">
    <source>
        <dbReference type="Pfam" id="PF00248"/>
    </source>
</evidence>
<gene>
    <name evidence="3" type="ORF">PGQ11_005975</name>
</gene>
<dbReference type="Proteomes" id="UP001390339">
    <property type="component" value="Unassembled WGS sequence"/>
</dbReference>
<proteinExistence type="predicted"/>
<comment type="caution">
    <text evidence="3">The sequence shown here is derived from an EMBL/GenBank/DDBJ whole genome shotgun (WGS) entry which is preliminary data.</text>
</comment>
<feature type="domain" description="NADP-dependent oxidoreductase" evidence="2">
    <location>
        <begin position="6"/>
        <end position="317"/>
    </location>
</feature>
<evidence type="ECO:0000313" key="4">
    <source>
        <dbReference type="Proteomes" id="UP001390339"/>
    </source>
</evidence>
<dbReference type="InterPro" id="IPR036812">
    <property type="entry name" value="NAD(P)_OxRdtase_dom_sf"/>
</dbReference>
<dbReference type="Gene3D" id="3.20.20.100">
    <property type="entry name" value="NADP-dependent oxidoreductase domain"/>
    <property type="match status" value="1"/>
</dbReference>
<dbReference type="PANTHER" id="PTHR43364">
    <property type="entry name" value="NADH-SPECIFIC METHYLGLYOXAL REDUCTASE-RELATED"/>
    <property type="match status" value="1"/>
</dbReference>
<sequence>MAPPQIIFGTASFGFPNSAFQDAEAVSELLRSLRDLGVTRLDAAARYPPNSPGRAEELIGEATKEEAGSGASAFLIDTKIMTDVSNDGSGDLAREAVEASSAASLQRLQRPEGVNVLHMHRADPTTPLEEQLQSLHDQVSQGHCKAWGVSNVPPATLEKMLQLCDQKGWTKPVCYQGPYNMVTRGMEEKLLPLLRAHNMKFNGFQSLAAGFLTGKLVNNEHAGTRFGDDHPYGQRIRQMFGGADLTGAMQKFDAGVKAHGLSSTEVAYRWLAYHSALGEGDGIIIGASRLEQVVETVAIIRNGPLPDAVVSLASELWEAVRGTRSHVI</sequence>
<name>A0ABR2IR92_9PEZI</name>
<dbReference type="InterPro" id="IPR050523">
    <property type="entry name" value="AKR_Detox_Biosynth"/>
</dbReference>
<dbReference type="PANTHER" id="PTHR43364:SF4">
    <property type="entry name" value="NAD(P)-LINKED OXIDOREDUCTASE SUPERFAMILY PROTEIN"/>
    <property type="match status" value="1"/>
</dbReference>
<dbReference type="SUPFAM" id="SSF51430">
    <property type="entry name" value="NAD(P)-linked oxidoreductase"/>
    <property type="match status" value="1"/>
</dbReference>
<dbReference type="Pfam" id="PF00248">
    <property type="entry name" value="Aldo_ket_red"/>
    <property type="match status" value="1"/>
</dbReference>
<evidence type="ECO:0000313" key="3">
    <source>
        <dbReference type="EMBL" id="KAK8867397.1"/>
    </source>
</evidence>
<protein>
    <submittedName>
        <fullName evidence="3">Oxidoreductase</fullName>
    </submittedName>
</protein>
<evidence type="ECO:0000256" key="1">
    <source>
        <dbReference type="ARBA" id="ARBA00023002"/>
    </source>
</evidence>
<organism evidence="3 4">
    <name type="scientific">Apiospora arundinis</name>
    <dbReference type="NCBI Taxonomy" id="335852"/>
    <lineage>
        <taxon>Eukaryota</taxon>
        <taxon>Fungi</taxon>
        <taxon>Dikarya</taxon>
        <taxon>Ascomycota</taxon>
        <taxon>Pezizomycotina</taxon>
        <taxon>Sordariomycetes</taxon>
        <taxon>Xylariomycetidae</taxon>
        <taxon>Amphisphaeriales</taxon>
        <taxon>Apiosporaceae</taxon>
        <taxon>Apiospora</taxon>
    </lineage>
</organism>
<dbReference type="InterPro" id="IPR023210">
    <property type="entry name" value="NADP_OxRdtase_dom"/>
</dbReference>